<organism evidence="8 9">
    <name type="scientific">Noviherbaspirillum humi</name>
    <dbReference type="NCBI Taxonomy" id="1688639"/>
    <lineage>
        <taxon>Bacteria</taxon>
        <taxon>Pseudomonadati</taxon>
        <taxon>Pseudomonadota</taxon>
        <taxon>Betaproteobacteria</taxon>
        <taxon>Burkholderiales</taxon>
        <taxon>Oxalobacteraceae</taxon>
        <taxon>Noviherbaspirillum</taxon>
    </lineage>
</organism>
<evidence type="ECO:0000256" key="1">
    <source>
        <dbReference type="ARBA" id="ARBA00022617"/>
    </source>
</evidence>
<dbReference type="InterPro" id="IPR036909">
    <property type="entry name" value="Cyt_c-like_dom_sf"/>
</dbReference>
<proteinExistence type="predicted"/>
<evidence type="ECO:0000313" key="8">
    <source>
        <dbReference type="EMBL" id="SNT09251.1"/>
    </source>
</evidence>
<evidence type="ECO:0000256" key="5">
    <source>
        <dbReference type="SAM" id="MobiDB-lite"/>
    </source>
</evidence>
<feature type="chain" id="PRO_5012444307" description="Cytochrome c domain-containing protein" evidence="6">
    <location>
        <begin position="27"/>
        <end position="507"/>
    </location>
</feature>
<evidence type="ECO:0000256" key="4">
    <source>
        <dbReference type="PROSITE-ProRule" id="PRU00433"/>
    </source>
</evidence>
<dbReference type="Gene3D" id="1.10.760.10">
    <property type="entry name" value="Cytochrome c-like domain"/>
    <property type="match status" value="1"/>
</dbReference>
<dbReference type="GO" id="GO:0046872">
    <property type="term" value="F:metal ion binding"/>
    <property type="evidence" value="ECO:0007669"/>
    <property type="project" value="UniProtKB-KW"/>
</dbReference>
<protein>
    <recommendedName>
        <fullName evidence="7">Cytochrome c domain-containing protein</fullName>
    </recommendedName>
</protein>
<dbReference type="Proteomes" id="UP000198284">
    <property type="component" value="Unassembled WGS sequence"/>
</dbReference>
<dbReference type="GO" id="GO:0004130">
    <property type="term" value="F:cytochrome-c peroxidase activity"/>
    <property type="evidence" value="ECO:0007669"/>
    <property type="project" value="TreeGrafter"/>
</dbReference>
<gene>
    <name evidence="8" type="ORF">SAMN06265795_113107</name>
</gene>
<evidence type="ECO:0000313" key="9">
    <source>
        <dbReference type="Proteomes" id="UP000198284"/>
    </source>
</evidence>
<evidence type="ECO:0000259" key="7">
    <source>
        <dbReference type="PROSITE" id="PS51007"/>
    </source>
</evidence>
<dbReference type="PROSITE" id="PS51257">
    <property type="entry name" value="PROKAR_LIPOPROTEIN"/>
    <property type="match status" value="1"/>
</dbReference>
<keyword evidence="9" id="KW-1185">Reference proteome</keyword>
<dbReference type="SUPFAM" id="SSF46626">
    <property type="entry name" value="Cytochrome c"/>
    <property type="match status" value="1"/>
</dbReference>
<dbReference type="InterPro" id="IPR051395">
    <property type="entry name" value="Cytochrome_c_Peroxidase/MauG"/>
</dbReference>
<dbReference type="GO" id="GO:0009055">
    <property type="term" value="F:electron transfer activity"/>
    <property type="evidence" value="ECO:0007669"/>
    <property type="project" value="InterPro"/>
</dbReference>
<keyword evidence="3 4" id="KW-0408">Iron</keyword>
<feature type="domain" description="Cytochrome c" evidence="7">
    <location>
        <begin position="353"/>
        <end position="507"/>
    </location>
</feature>
<evidence type="ECO:0000256" key="6">
    <source>
        <dbReference type="SAM" id="SignalP"/>
    </source>
</evidence>
<feature type="region of interest" description="Disordered" evidence="5">
    <location>
        <begin position="33"/>
        <end position="65"/>
    </location>
</feature>
<dbReference type="OrthoDB" id="9805202at2"/>
<dbReference type="PANTHER" id="PTHR30600">
    <property type="entry name" value="CYTOCHROME C PEROXIDASE-RELATED"/>
    <property type="match status" value="1"/>
</dbReference>
<name>A0A239JTQ8_9BURK</name>
<dbReference type="AlphaFoldDB" id="A0A239JTQ8"/>
<dbReference type="EMBL" id="FZOT01000013">
    <property type="protein sequence ID" value="SNT09251.1"/>
    <property type="molecule type" value="Genomic_DNA"/>
</dbReference>
<dbReference type="PANTHER" id="PTHR30600:SF9">
    <property type="entry name" value="BLR7738 PROTEIN"/>
    <property type="match status" value="1"/>
</dbReference>
<evidence type="ECO:0000256" key="2">
    <source>
        <dbReference type="ARBA" id="ARBA00022723"/>
    </source>
</evidence>
<dbReference type="PROSITE" id="PS51007">
    <property type="entry name" value="CYTC"/>
    <property type="match status" value="1"/>
</dbReference>
<evidence type="ECO:0000256" key="3">
    <source>
        <dbReference type="ARBA" id="ARBA00023004"/>
    </source>
</evidence>
<sequence length="507" mass="54884">MWPRKTRLISSAIVYLAAVLVLSSCGGDTRDRTDRLLSSKDSVQPDPAVRTAEQPADSASDTGGTLLQADGNDSGKAVTFSAMGAIDKTNPFFKPFGNGRTCESCHQQNDGWSITPRHLRERFVQTAGNDPIFALVDGANSPLADVSTADAKQAAYSLLLAKGLIRVGLGIPDGAEFELIRTDDPYGFASAKELSLYRRPLPSTNLRFLSTVMWDARETSSDPNSIICIVGTANCFAPLNVNLARQSDGAVRGHAEAVLGLTEDEQQAIVTFEMSLFTAQVYDNAAQMLTYEGGRGGPARLATQDFYFGINDVLAGDYRTHQPFDPNVMTLYQAWRDIPEAPKSATGVARARRAIARGELLFNTKPIDIVGVGGINDDLKVPVFKGTCTTCHDAPNSGNHSTPMPLNIGLSDASRRTPDMPLYALKHKFTGEVIETTDPGRALLTGLWKDVGRFKGPVLRGLAARPPYFHNGSAQDLEAVVDFYDTRFNIGFTEEERADLAAFLKAL</sequence>
<feature type="signal peptide" evidence="6">
    <location>
        <begin position="1"/>
        <end position="26"/>
    </location>
</feature>
<keyword evidence="6" id="KW-0732">Signal</keyword>
<dbReference type="InterPro" id="IPR009056">
    <property type="entry name" value="Cyt_c-like_dom"/>
</dbReference>
<dbReference type="RefSeq" id="WP_089400605.1">
    <property type="nucleotide sequence ID" value="NZ_FZOT01000013.1"/>
</dbReference>
<keyword evidence="2 4" id="KW-0479">Metal-binding</keyword>
<keyword evidence="1 4" id="KW-0349">Heme</keyword>
<reference evidence="8 9" key="1">
    <citation type="submission" date="2017-06" db="EMBL/GenBank/DDBJ databases">
        <authorList>
            <person name="Kim H.J."/>
            <person name="Triplett B.A."/>
        </authorList>
    </citation>
    <scope>NUCLEOTIDE SEQUENCE [LARGE SCALE GENOMIC DNA]</scope>
    <source>
        <strain evidence="8 9">U15</strain>
    </source>
</reference>
<dbReference type="GO" id="GO:0020037">
    <property type="term" value="F:heme binding"/>
    <property type="evidence" value="ECO:0007669"/>
    <property type="project" value="InterPro"/>
</dbReference>
<accession>A0A239JTQ8</accession>